<dbReference type="WBParaSite" id="TMUE_0000001571.4">
    <property type="protein sequence ID" value="TMUE_0000001571.4"/>
    <property type="gene ID" value="WBGene00297460"/>
</dbReference>
<dbReference type="GO" id="GO:0045271">
    <property type="term" value="C:respiratory chain complex I"/>
    <property type="evidence" value="ECO:0007669"/>
    <property type="project" value="InterPro"/>
</dbReference>
<reference evidence="3" key="3">
    <citation type="submission" date="2019-12" db="UniProtKB">
        <authorList>
            <consortium name="WormBaseParasite"/>
        </authorList>
    </citation>
    <scope>IDENTIFICATION</scope>
</reference>
<feature type="region of interest" description="Disordered" evidence="1">
    <location>
        <begin position="73"/>
        <end position="97"/>
    </location>
</feature>
<dbReference type="AlphaFoldDB" id="A0A5S6Q2W2"/>
<feature type="compositionally biased region" description="Polar residues" evidence="1">
    <location>
        <begin position="87"/>
        <end position="97"/>
    </location>
</feature>
<reference evidence="2" key="1">
    <citation type="submission" date="2013-11" db="EMBL/GenBank/DDBJ databases">
        <authorList>
            <person name="Aslett M."/>
        </authorList>
    </citation>
    <scope>NUCLEOTIDE SEQUENCE [LARGE SCALE GENOMIC DNA]</scope>
    <source>
        <strain evidence="2">Edinburgh</strain>
    </source>
</reference>
<evidence type="ECO:0000313" key="3">
    <source>
        <dbReference type="WBParaSite" id="TMUE_0000001571.1"/>
    </source>
</evidence>
<dbReference type="WBParaSite" id="TMUE_0000001571.2">
    <property type="protein sequence ID" value="TMUE_0000001571.2"/>
    <property type="gene ID" value="WBGene00297460"/>
</dbReference>
<dbReference type="GO" id="GO:0005739">
    <property type="term" value="C:mitochondrion"/>
    <property type="evidence" value="ECO:0007669"/>
    <property type="project" value="InterPro"/>
</dbReference>
<reference evidence="2" key="2">
    <citation type="submission" date="2014-03" db="EMBL/GenBank/DDBJ databases">
        <title>The whipworm genome and dual-species transcriptomics of an intimate host-pathogen interaction.</title>
        <authorList>
            <person name="Foth B.J."/>
            <person name="Tsai I.J."/>
            <person name="Reid A.J."/>
            <person name="Bancroft A.J."/>
            <person name="Nichol S."/>
            <person name="Tracey A."/>
            <person name="Holroyd N."/>
            <person name="Cotton J.A."/>
            <person name="Stanley E.J."/>
            <person name="Zarowiecki M."/>
            <person name="Liu J.Z."/>
            <person name="Huckvale T."/>
            <person name="Cooper P.J."/>
            <person name="Grencis R.K."/>
            <person name="Berriman M."/>
        </authorList>
    </citation>
    <scope>NUCLEOTIDE SEQUENCE [LARGE SCALE GENOMIC DNA]</scope>
    <source>
        <strain evidence="2">Edinburgh</strain>
    </source>
</reference>
<proteinExistence type="predicted"/>
<sequence length="97" mass="11023">MNTFIVKTSSCPFGLFLRRFCSVAQFPSGLEYAEAMAKIGKSRKVDSAAYKVNEYYAHNKWTFYDLEKQLGKYRLPQPSPDRPDAPRQTSTTASKTS</sequence>
<evidence type="ECO:0000256" key="1">
    <source>
        <dbReference type="SAM" id="MobiDB-lite"/>
    </source>
</evidence>
<protein>
    <submittedName>
        <fullName evidence="3">NADH dehydrogenase [ubiquinone] flavoprotein 3, mitochondrial</fullName>
    </submittedName>
</protein>
<name>A0A5S6Q2W2_TRIMR</name>
<dbReference type="WBParaSite" id="TMUE_0000001571.1">
    <property type="protein sequence ID" value="TMUE_0000001571.1"/>
    <property type="gene ID" value="WBGene00297460"/>
</dbReference>
<dbReference type="Pfam" id="PF15880">
    <property type="entry name" value="NDUFV3"/>
    <property type="match status" value="1"/>
</dbReference>
<keyword evidence="2" id="KW-1185">Reference proteome</keyword>
<dbReference type="STRING" id="70415.A0A5S6Q2W2"/>
<dbReference type="WBParaSite" id="TMUE_0000001571.3">
    <property type="protein sequence ID" value="TMUE_0000001571.3"/>
    <property type="gene ID" value="WBGene00297460"/>
</dbReference>
<dbReference type="Proteomes" id="UP000046395">
    <property type="component" value="Unassembled WGS sequence"/>
</dbReference>
<accession>A0A5S6Q2W2</accession>
<evidence type="ECO:0000313" key="2">
    <source>
        <dbReference type="Proteomes" id="UP000046395"/>
    </source>
</evidence>
<dbReference type="InterPro" id="IPR026193">
    <property type="entry name" value="NDUFV3"/>
</dbReference>
<organism evidence="2 3">
    <name type="scientific">Trichuris muris</name>
    <name type="common">Mouse whipworm</name>
    <dbReference type="NCBI Taxonomy" id="70415"/>
    <lineage>
        <taxon>Eukaryota</taxon>
        <taxon>Metazoa</taxon>
        <taxon>Ecdysozoa</taxon>
        <taxon>Nematoda</taxon>
        <taxon>Enoplea</taxon>
        <taxon>Dorylaimia</taxon>
        <taxon>Trichinellida</taxon>
        <taxon>Trichuridae</taxon>
        <taxon>Trichuris</taxon>
    </lineage>
</organism>